<accession>A7GZS3</accession>
<dbReference type="STRING" id="360105.CCV52592_2210"/>
<evidence type="ECO:0000259" key="1">
    <source>
        <dbReference type="PROSITE" id="PS51725"/>
    </source>
</evidence>
<dbReference type="InterPro" id="IPR011008">
    <property type="entry name" value="Dimeric_a/b-barrel"/>
</dbReference>
<keyword evidence="3" id="KW-1185">Reference proteome</keyword>
<dbReference type="Proteomes" id="UP000006380">
    <property type="component" value="Chromosome"/>
</dbReference>
<dbReference type="InterPro" id="IPR050744">
    <property type="entry name" value="AI-2_Isomerase_LsrG"/>
</dbReference>
<dbReference type="GO" id="GO:0004497">
    <property type="term" value="F:monooxygenase activity"/>
    <property type="evidence" value="ECO:0007669"/>
    <property type="project" value="UniProtKB-KW"/>
</dbReference>
<dbReference type="PANTHER" id="PTHR33336">
    <property type="entry name" value="QUINOL MONOOXYGENASE YGIN-RELATED"/>
    <property type="match status" value="1"/>
</dbReference>
<proteinExistence type="predicted"/>
<dbReference type="KEGG" id="ccv:CCV52592_2210"/>
<keyword evidence="2" id="KW-0560">Oxidoreductase</keyword>
<feature type="domain" description="ABM" evidence="1">
    <location>
        <begin position="2"/>
        <end position="90"/>
    </location>
</feature>
<dbReference type="SUPFAM" id="SSF54909">
    <property type="entry name" value="Dimeric alpha+beta barrel"/>
    <property type="match status" value="1"/>
</dbReference>
<dbReference type="AlphaFoldDB" id="A7GZS3"/>
<dbReference type="HOGENOM" id="CLU_131496_11_0_7"/>
<dbReference type="EMBL" id="CP000767">
    <property type="protein sequence ID" value="ABS50408.1"/>
    <property type="molecule type" value="Genomic_DNA"/>
</dbReference>
<gene>
    <name evidence="2" type="ORF">CCV52592_2210</name>
</gene>
<dbReference type="OrthoDB" id="9812754at2"/>
<dbReference type="Gene3D" id="3.30.70.100">
    <property type="match status" value="1"/>
</dbReference>
<sequence length="96" mass="10670">MIGVYVVVNVKAASVAKFEEILKIIVPASQKDKGCINYECGAIVGQNGAYAFLEIWQSLQDQKDHMNSPHMRENAAALARCYDGEPQINFINLVRN</sequence>
<name>A7GZS3_CAMC5</name>
<evidence type="ECO:0000313" key="2">
    <source>
        <dbReference type="EMBL" id="ABS50408.1"/>
    </source>
</evidence>
<reference evidence="2" key="1">
    <citation type="submission" date="2016-07" db="EMBL/GenBank/DDBJ databases">
        <title>Comparative genomics of the Campylobacter concisus group.</title>
        <authorList>
            <person name="Miller W.G."/>
            <person name="Yee E."/>
            <person name="Chapman M.H."/>
            <person name="Huynh S."/>
            <person name="Bono J.L."/>
            <person name="On S.L.W."/>
            <person name="StLeger J."/>
            <person name="Foster G."/>
            <person name="Parker C.T."/>
        </authorList>
    </citation>
    <scope>NUCLEOTIDE SEQUENCE</scope>
    <source>
        <strain evidence="2">525.92</strain>
    </source>
</reference>
<evidence type="ECO:0000313" key="3">
    <source>
        <dbReference type="Proteomes" id="UP000006380"/>
    </source>
</evidence>
<dbReference type="PANTHER" id="PTHR33336:SF15">
    <property type="entry name" value="ABM DOMAIN-CONTAINING PROTEIN"/>
    <property type="match status" value="1"/>
</dbReference>
<dbReference type="Pfam" id="PF03992">
    <property type="entry name" value="ABM"/>
    <property type="match status" value="1"/>
</dbReference>
<organism evidence="2 3">
    <name type="scientific">Campylobacter curvus (strain 525.92)</name>
    <dbReference type="NCBI Taxonomy" id="360105"/>
    <lineage>
        <taxon>Bacteria</taxon>
        <taxon>Pseudomonadati</taxon>
        <taxon>Campylobacterota</taxon>
        <taxon>Epsilonproteobacteria</taxon>
        <taxon>Campylobacterales</taxon>
        <taxon>Campylobacteraceae</taxon>
        <taxon>Campylobacter</taxon>
    </lineage>
</organism>
<dbReference type="InterPro" id="IPR007138">
    <property type="entry name" value="ABM_dom"/>
</dbReference>
<keyword evidence="2" id="KW-0503">Monooxygenase</keyword>
<dbReference type="RefSeq" id="WP_011992573.1">
    <property type="nucleotide sequence ID" value="NC_009715.2"/>
</dbReference>
<protein>
    <submittedName>
        <fullName evidence="2">Antibiotic biosynthesis monooxygenase domain protein</fullName>
    </submittedName>
</protein>
<dbReference type="PROSITE" id="PS51725">
    <property type="entry name" value="ABM"/>
    <property type="match status" value="1"/>
</dbReference>